<dbReference type="SMART" id="SM00382">
    <property type="entry name" value="AAA"/>
    <property type="match status" value="2"/>
</dbReference>
<dbReference type="Pfam" id="PF08352">
    <property type="entry name" value="oligo_HPY"/>
    <property type="match status" value="1"/>
</dbReference>
<dbReference type="InterPro" id="IPR050319">
    <property type="entry name" value="ABC_transp_ATP-bind"/>
</dbReference>
<feature type="transmembrane region" description="Helical" evidence="11">
    <location>
        <begin position="141"/>
        <end position="165"/>
    </location>
</feature>
<dbReference type="PATRIC" id="fig|1003181.4.peg.5909"/>
<evidence type="ECO:0000256" key="3">
    <source>
        <dbReference type="ARBA" id="ARBA00022448"/>
    </source>
</evidence>
<dbReference type="InterPro" id="IPR003593">
    <property type="entry name" value="AAA+_ATPase"/>
</dbReference>
<dbReference type="Pfam" id="PF12911">
    <property type="entry name" value="OppC_N"/>
    <property type="match status" value="1"/>
</dbReference>
<proteinExistence type="inferred from homology"/>
<evidence type="ECO:0000256" key="9">
    <source>
        <dbReference type="ARBA" id="ARBA00022989"/>
    </source>
</evidence>
<comment type="similarity">
    <text evidence="11">Belongs to the binding-protein-dependent transport system permease family.</text>
</comment>
<dbReference type="InterPro" id="IPR017871">
    <property type="entry name" value="ABC_transporter-like_CS"/>
</dbReference>
<dbReference type="NCBIfam" id="NF011596">
    <property type="entry name" value="PRK15021.1"/>
    <property type="match status" value="1"/>
</dbReference>
<evidence type="ECO:0000313" key="14">
    <source>
        <dbReference type="EMBL" id="OAD19829.1"/>
    </source>
</evidence>
<dbReference type="InterPro" id="IPR003439">
    <property type="entry name" value="ABC_transporter-like_ATP-bd"/>
</dbReference>
<dbReference type="PROSITE" id="PS50893">
    <property type="entry name" value="ABC_TRANSPORTER_2"/>
    <property type="match status" value="2"/>
</dbReference>
<comment type="caution">
    <text evidence="14">The sequence shown here is derived from an EMBL/GenBank/DDBJ whole genome shotgun (WGS) entry which is preliminary data.</text>
</comment>
<dbReference type="Pfam" id="PF00005">
    <property type="entry name" value="ABC_tran"/>
    <property type="match status" value="2"/>
</dbReference>
<feature type="transmembrane region" description="Helical" evidence="11">
    <location>
        <begin position="256"/>
        <end position="283"/>
    </location>
</feature>
<keyword evidence="8 14" id="KW-0067">ATP-binding</keyword>
<dbReference type="GO" id="GO:0055085">
    <property type="term" value="P:transmembrane transport"/>
    <property type="evidence" value="ECO:0007669"/>
    <property type="project" value="InterPro"/>
</dbReference>
<evidence type="ECO:0000313" key="15">
    <source>
        <dbReference type="Proteomes" id="UP000076962"/>
    </source>
</evidence>
<evidence type="ECO:0000256" key="5">
    <source>
        <dbReference type="ARBA" id="ARBA00022519"/>
    </source>
</evidence>
<dbReference type="PANTHER" id="PTHR43776:SF7">
    <property type="entry name" value="D,D-DIPEPTIDE TRANSPORT ATP-BINDING PROTEIN DDPF-RELATED"/>
    <property type="match status" value="1"/>
</dbReference>
<dbReference type="SUPFAM" id="SSF161098">
    <property type="entry name" value="MetI-like"/>
    <property type="match status" value="1"/>
</dbReference>
<accession>A0A176RVS7</accession>
<dbReference type="GO" id="GO:0005524">
    <property type="term" value="F:ATP binding"/>
    <property type="evidence" value="ECO:0007669"/>
    <property type="project" value="UniProtKB-KW"/>
</dbReference>
<evidence type="ECO:0000259" key="12">
    <source>
        <dbReference type="PROSITE" id="PS50893"/>
    </source>
</evidence>
<evidence type="ECO:0000256" key="10">
    <source>
        <dbReference type="ARBA" id="ARBA00023136"/>
    </source>
</evidence>
<keyword evidence="9 11" id="KW-1133">Transmembrane helix</keyword>
<dbReference type="NCBIfam" id="NF007739">
    <property type="entry name" value="PRK10419.1"/>
    <property type="match status" value="2"/>
</dbReference>
<evidence type="ECO:0000256" key="1">
    <source>
        <dbReference type="ARBA" id="ARBA00004429"/>
    </source>
</evidence>
<keyword evidence="6 11" id="KW-0812">Transmembrane</keyword>
<evidence type="ECO:0000256" key="4">
    <source>
        <dbReference type="ARBA" id="ARBA00022475"/>
    </source>
</evidence>
<dbReference type="PROSITE" id="PS50928">
    <property type="entry name" value="ABC_TM1"/>
    <property type="match status" value="1"/>
</dbReference>
<dbReference type="InterPro" id="IPR013563">
    <property type="entry name" value="Oligopep_ABC_C"/>
</dbReference>
<keyword evidence="15" id="KW-1185">Reference proteome</keyword>
<organism evidence="14 15">
    <name type="scientific">Candidatus Thiomargarita nelsonii</name>
    <dbReference type="NCBI Taxonomy" id="1003181"/>
    <lineage>
        <taxon>Bacteria</taxon>
        <taxon>Pseudomonadati</taxon>
        <taxon>Pseudomonadota</taxon>
        <taxon>Gammaproteobacteria</taxon>
        <taxon>Thiotrichales</taxon>
        <taxon>Thiotrichaceae</taxon>
        <taxon>Thiomargarita</taxon>
    </lineage>
</organism>
<comment type="similarity">
    <text evidence="2">Belongs to the ABC transporter superfamily.</text>
</comment>
<evidence type="ECO:0000256" key="11">
    <source>
        <dbReference type="RuleBase" id="RU363032"/>
    </source>
</evidence>
<dbReference type="PANTHER" id="PTHR43776">
    <property type="entry name" value="TRANSPORT ATP-BINDING PROTEIN"/>
    <property type="match status" value="1"/>
</dbReference>
<evidence type="ECO:0000256" key="7">
    <source>
        <dbReference type="ARBA" id="ARBA00022741"/>
    </source>
</evidence>
<feature type="transmembrane region" description="Helical" evidence="11">
    <location>
        <begin position="177"/>
        <end position="195"/>
    </location>
</feature>
<name>A0A176RVS7_9GAMM</name>
<dbReference type="Proteomes" id="UP000076962">
    <property type="component" value="Unassembled WGS sequence"/>
</dbReference>
<evidence type="ECO:0000256" key="6">
    <source>
        <dbReference type="ARBA" id="ARBA00022692"/>
    </source>
</evidence>
<gene>
    <name evidence="14" type="ORF">THIOM_004511</name>
</gene>
<evidence type="ECO:0000259" key="13">
    <source>
        <dbReference type="PROSITE" id="PS50928"/>
    </source>
</evidence>
<dbReference type="Pfam" id="PF00528">
    <property type="entry name" value="BPD_transp_1"/>
    <property type="match status" value="1"/>
</dbReference>
<keyword evidence="10 11" id="KW-0472">Membrane</keyword>
<feature type="transmembrane region" description="Helical" evidence="11">
    <location>
        <begin position="201"/>
        <end position="219"/>
    </location>
</feature>
<dbReference type="Gene3D" id="3.40.50.300">
    <property type="entry name" value="P-loop containing nucleotide triphosphate hydrolases"/>
    <property type="match status" value="2"/>
</dbReference>
<dbReference type="PROSITE" id="PS00211">
    <property type="entry name" value="ABC_TRANSPORTER_1"/>
    <property type="match status" value="2"/>
</dbReference>
<dbReference type="InterPro" id="IPR000515">
    <property type="entry name" value="MetI-like"/>
</dbReference>
<keyword evidence="7" id="KW-0547">Nucleotide-binding</keyword>
<dbReference type="CDD" id="cd03257">
    <property type="entry name" value="ABC_NikE_OppD_transporters"/>
    <property type="match status" value="2"/>
</dbReference>
<evidence type="ECO:0000256" key="2">
    <source>
        <dbReference type="ARBA" id="ARBA00005417"/>
    </source>
</evidence>
<feature type="domain" description="ABC transmembrane type-1" evidence="13">
    <location>
        <begin position="137"/>
        <end position="326"/>
    </location>
</feature>
<dbReference type="EMBL" id="LUTY01002649">
    <property type="protein sequence ID" value="OAD19829.1"/>
    <property type="molecule type" value="Genomic_DNA"/>
</dbReference>
<dbReference type="InterPro" id="IPR027417">
    <property type="entry name" value="P-loop_NTPase"/>
</dbReference>
<feature type="domain" description="ABC transporter" evidence="12">
    <location>
        <begin position="368"/>
        <end position="615"/>
    </location>
</feature>
<comment type="subcellular location">
    <subcellularLocation>
        <location evidence="1">Cell inner membrane</location>
        <topology evidence="1">Multi-pass membrane protein</topology>
    </subcellularLocation>
    <subcellularLocation>
        <location evidence="11">Cell membrane</location>
        <topology evidence="11">Multi-pass membrane protein</topology>
    </subcellularLocation>
</comment>
<keyword evidence="5" id="KW-0997">Cell inner membrane</keyword>
<dbReference type="AlphaFoldDB" id="A0A176RVS7"/>
<dbReference type="GO" id="GO:0015833">
    <property type="term" value="P:peptide transport"/>
    <property type="evidence" value="ECO:0007669"/>
    <property type="project" value="InterPro"/>
</dbReference>
<dbReference type="FunFam" id="3.40.50.300:FF:000016">
    <property type="entry name" value="Oligopeptide ABC transporter ATP-binding component"/>
    <property type="match status" value="2"/>
</dbReference>
<dbReference type="NCBIfam" id="NF008453">
    <property type="entry name" value="PRK11308.1"/>
    <property type="match status" value="2"/>
</dbReference>
<dbReference type="InterPro" id="IPR035906">
    <property type="entry name" value="MetI-like_sf"/>
</dbReference>
<dbReference type="InterPro" id="IPR025966">
    <property type="entry name" value="OppC_N"/>
</dbReference>
<sequence length="891" mass="99510">MNPLNKRRLHNFRSNRRGWWSLWIFLILFIITLFAEFIANDNPLLINYEDNFYYPIFVVYPETQFGGEFPTEADYRDPYVIELIEKDGWILWPLIPYSYDTINYDLPVPAPAPPSAQNWLGTDDQGRDVVARLIYGFRISVLFGLILTLISSVIGVVAGAVQGYFGGLIDLLFQRFIEIWSGLPTLFLLIILASVVEPNFWWLLGLMLLFSWTALVGVVRAEFLRARNFDYIRAARALGAGNLTIIFRHTLPNAMVATFTFLPFILSGSIVTLTALDFLGFGLPPGSPSLGELLAQGKNNMGAPWLGITAFMVLAIMLSLLVFLGEAARDAFDPRKIFVDNALNKKISDDKAKEVVVSSPLVSKGQLLQIRNLSVSFGRVPAVRNVSLDIRAGEILAVVGESGSGKSVTALSILQLLPYPQAHHPSGSILFQEQELIGAPAAVLHSIRGDRISMIFQEPMTSLNPLHTIRKQIGEVLYLHKRLSARAARQRIIELLTLVELKNAEERLDAYPHQLSGGERQRVMIAMALANEPVLLIADEPTTALDVTIQAQILKLLQDLQKRLHMTLLLITHDLSIVRKVADRVCVMQQGKVVETALTEHLFANPQHPYSQHLLNAKPSGQYVRAAADAPEVLSADNVRVWFPRKAGVLQRTVDHVKAVDGISLRLRAGHTIGIVGESGSGKTTLGLALLRLVSSTGTIRFKNRDIHHLGSRAMLPLRRNMQIVFQDPFSSLSPRMSVNQIIEEGLKIHRMGEGEREKRVIQALEEVNLEPDTRHRYPHELSGGQRQRIAIARAMVLEPSILVLDEPTSALDRSVQAQIVDLLRDFQRRHGLAYLFISHDLTVVRALSDELLVMRDGRVVEHGLAEQVFEQPQEAYTRALMAAAFDLEVV</sequence>
<dbReference type="SUPFAM" id="SSF52540">
    <property type="entry name" value="P-loop containing nucleoside triphosphate hydrolases"/>
    <property type="match status" value="2"/>
</dbReference>
<dbReference type="FunFam" id="1.10.3720.10:FF:000005">
    <property type="entry name" value="Microcin C ABC transporter permease"/>
    <property type="match status" value="1"/>
</dbReference>
<evidence type="ECO:0000256" key="8">
    <source>
        <dbReference type="ARBA" id="ARBA00022840"/>
    </source>
</evidence>
<dbReference type="CDD" id="cd06261">
    <property type="entry name" value="TM_PBP2"/>
    <property type="match status" value="1"/>
</dbReference>
<dbReference type="GO" id="GO:0005886">
    <property type="term" value="C:plasma membrane"/>
    <property type="evidence" value="ECO:0007669"/>
    <property type="project" value="UniProtKB-SubCell"/>
</dbReference>
<keyword evidence="4" id="KW-1003">Cell membrane</keyword>
<protein>
    <submittedName>
        <fullName evidence="14">Peptide ABC transporter, ATP-binding protein</fullName>
    </submittedName>
</protein>
<feature type="transmembrane region" description="Helical" evidence="11">
    <location>
        <begin position="20"/>
        <end position="39"/>
    </location>
</feature>
<feature type="transmembrane region" description="Helical" evidence="11">
    <location>
        <begin position="303"/>
        <end position="325"/>
    </location>
</feature>
<dbReference type="GO" id="GO:0016887">
    <property type="term" value="F:ATP hydrolysis activity"/>
    <property type="evidence" value="ECO:0007669"/>
    <property type="project" value="InterPro"/>
</dbReference>
<reference evidence="14 15" key="1">
    <citation type="submission" date="2016-05" db="EMBL/GenBank/DDBJ databases">
        <title>Single-cell genome of chain-forming Candidatus Thiomargarita nelsonii and comparison to other large sulfur-oxidizing bacteria.</title>
        <authorList>
            <person name="Winkel M."/>
            <person name="Salman V."/>
            <person name="Woyke T."/>
            <person name="Schulz-Vogt H."/>
            <person name="Richter M."/>
            <person name="Flood B."/>
            <person name="Bailey J."/>
            <person name="Amann R."/>
            <person name="Mussmann M."/>
        </authorList>
    </citation>
    <scope>NUCLEOTIDE SEQUENCE [LARGE SCALE GENOMIC DNA]</scope>
    <source>
        <strain evidence="14 15">THI036</strain>
    </source>
</reference>
<keyword evidence="3 11" id="KW-0813">Transport</keyword>
<dbReference type="Gene3D" id="1.10.3720.10">
    <property type="entry name" value="MetI-like"/>
    <property type="match status" value="1"/>
</dbReference>
<feature type="domain" description="ABC transporter" evidence="12">
    <location>
        <begin position="644"/>
        <end position="882"/>
    </location>
</feature>